<dbReference type="PANTHER" id="PTHR31896:SF43">
    <property type="entry name" value="PROTEIN ENHANCED PSEUDOMONAS SUSCEPTIBILITY 1"/>
    <property type="match status" value="1"/>
</dbReference>
<evidence type="ECO:0000313" key="2">
    <source>
        <dbReference type="EMBL" id="KAJ9670696.1"/>
    </source>
</evidence>
<evidence type="ECO:0000256" key="1">
    <source>
        <dbReference type="ARBA" id="ARBA00022679"/>
    </source>
</evidence>
<organism evidence="2 3">
    <name type="scientific">Vitis rotundifolia</name>
    <name type="common">Muscadine grape</name>
    <dbReference type="NCBI Taxonomy" id="103349"/>
    <lineage>
        <taxon>Eukaryota</taxon>
        <taxon>Viridiplantae</taxon>
        <taxon>Streptophyta</taxon>
        <taxon>Embryophyta</taxon>
        <taxon>Tracheophyta</taxon>
        <taxon>Spermatophyta</taxon>
        <taxon>Magnoliopsida</taxon>
        <taxon>eudicotyledons</taxon>
        <taxon>Gunneridae</taxon>
        <taxon>Pentapetalae</taxon>
        <taxon>rosids</taxon>
        <taxon>Vitales</taxon>
        <taxon>Vitaceae</taxon>
        <taxon>Viteae</taxon>
        <taxon>Vitis</taxon>
    </lineage>
</organism>
<sequence length="171" mass="18837">MGTHQISSLQTLLAHLWRSIIRNRRLPEDQETMHRFPIGMRSRLRPPLPLQYFGATVQLGVVTMKVGELLMLGLGLGHAAWQLNKVIATYTEADQLLGILASCSPKFSVYGNDFGWGRPVAVRSASANKTGAKTTLFPGAEEGSIDIEAFLMPEILQSVIEDAEFVETLTI</sequence>
<proteinExistence type="predicted"/>
<dbReference type="EMBL" id="JARBHA010000020">
    <property type="protein sequence ID" value="KAJ9670696.1"/>
    <property type="molecule type" value="Genomic_DNA"/>
</dbReference>
<dbReference type="Pfam" id="PF02458">
    <property type="entry name" value="Transferase"/>
    <property type="match status" value="2"/>
</dbReference>
<evidence type="ECO:0000313" key="3">
    <source>
        <dbReference type="Proteomes" id="UP001168098"/>
    </source>
</evidence>
<keyword evidence="1" id="KW-0808">Transferase</keyword>
<keyword evidence="3" id="KW-1185">Reference proteome</keyword>
<reference evidence="2 3" key="1">
    <citation type="journal article" date="2023" name="BMC Biotechnol.">
        <title>Vitis rotundifolia cv Carlos genome sequencing.</title>
        <authorList>
            <person name="Huff M."/>
            <person name="Hulse-Kemp A."/>
            <person name="Scheffler B."/>
            <person name="Youngblood R."/>
            <person name="Simpson S."/>
            <person name="Babiker E."/>
            <person name="Staton M."/>
        </authorList>
    </citation>
    <scope>NUCLEOTIDE SEQUENCE [LARGE SCALE GENOMIC DNA]</scope>
    <source>
        <tissue evidence="2">Leaf</tissue>
    </source>
</reference>
<dbReference type="AlphaFoldDB" id="A0AA38YHR4"/>
<dbReference type="Proteomes" id="UP001168098">
    <property type="component" value="Unassembled WGS sequence"/>
</dbReference>
<comment type="caution">
    <text evidence="2">The sequence shown here is derived from an EMBL/GenBank/DDBJ whole genome shotgun (WGS) entry which is preliminary data.</text>
</comment>
<dbReference type="GO" id="GO:0016740">
    <property type="term" value="F:transferase activity"/>
    <property type="evidence" value="ECO:0007669"/>
    <property type="project" value="UniProtKB-KW"/>
</dbReference>
<name>A0AA38YHR4_VITRO</name>
<gene>
    <name evidence="2" type="ORF">PVL29_026929</name>
</gene>
<accession>A0AA38YHR4</accession>
<dbReference type="InterPro" id="IPR051283">
    <property type="entry name" value="Sec_Metabolite_Acyltrans"/>
</dbReference>
<dbReference type="InterPro" id="IPR023213">
    <property type="entry name" value="CAT-like_dom_sf"/>
</dbReference>
<dbReference type="PANTHER" id="PTHR31896">
    <property type="entry name" value="FAMILY REGULATORY PROTEIN, PUTATIVE (AFU_ORTHOLOGUE AFUA_3G14730)-RELATED"/>
    <property type="match status" value="1"/>
</dbReference>
<protein>
    <recommendedName>
        <fullName evidence="4">HXXXD-type acyl-transferase family protein</fullName>
    </recommendedName>
</protein>
<evidence type="ECO:0008006" key="4">
    <source>
        <dbReference type="Google" id="ProtNLM"/>
    </source>
</evidence>
<dbReference type="Gene3D" id="3.30.559.10">
    <property type="entry name" value="Chloramphenicol acetyltransferase-like domain"/>
    <property type="match status" value="1"/>
</dbReference>